<evidence type="ECO:0000256" key="4">
    <source>
        <dbReference type="ARBA" id="ARBA00022989"/>
    </source>
</evidence>
<evidence type="ECO:0000256" key="5">
    <source>
        <dbReference type="ARBA" id="ARBA00023136"/>
    </source>
</evidence>
<feature type="transmembrane region" description="Helical" evidence="6">
    <location>
        <begin position="7"/>
        <end position="28"/>
    </location>
</feature>
<dbReference type="InterPro" id="IPR011701">
    <property type="entry name" value="MFS"/>
</dbReference>
<evidence type="ECO:0000259" key="7">
    <source>
        <dbReference type="PROSITE" id="PS50850"/>
    </source>
</evidence>
<evidence type="ECO:0000313" key="8">
    <source>
        <dbReference type="EMBL" id="MEL5988024.1"/>
    </source>
</evidence>
<evidence type="ECO:0000313" key="9">
    <source>
        <dbReference type="Proteomes" id="UP001398420"/>
    </source>
</evidence>
<dbReference type="SUPFAM" id="SSF103473">
    <property type="entry name" value="MFS general substrate transporter"/>
    <property type="match status" value="1"/>
</dbReference>
<keyword evidence="9" id="KW-1185">Reference proteome</keyword>
<gene>
    <name evidence="8" type="ORF">AAF454_06300</name>
</gene>
<dbReference type="Proteomes" id="UP001398420">
    <property type="component" value="Unassembled WGS sequence"/>
</dbReference>
<reference evidence="8 9" key="1">
    <citation type="submission" date="2024-04" db="EMBL/GenBank/DDBJ databases">
        <authorList>
            <person name="Wu Y.S."/>
            <person name="Zhang L."/>
        </authorList>
    </citation>
    <scope>NUCLEOTIDE SEQUENCE [LARGE SCALE GENOMIC DNA]</scope>
    <source>
        <strain evidence="8 9">KG-01</strain>
    </source>
</reference>
<feature type="transmembrane region" description="Helical" evidence="6">
    <location>
        <begin position="213"/>
        <end position="231"/>
    </location>
</feature>
<dbReference type="InterPro" id="IPR053160">
    <property type="entry name" value="MFS_DHA3_Transporter"/>
</dbReference>
<feature type="transmembrane region" description="Helical" evidence="6">
    <location>
        <begin position="40"/>
        <end position="64"/>
    </location>
</feature>
<keyword evidence="2" id="KW-0813">Transport</keyword>
<evidence type="ECO:0000256" key="2">
    <source>
        <dbReference type="ARBA" id="ARBA00022448"/>
    </source>
</evidence>
<dbReference type="EMBL" id="JBCEWA010000004">
    <property type="protein sequence ID" value="MEL5988024.1"/>
    <property type="molecule type" value="Genomic_DNA"/>
</dbReference>
<evidence type="ECO:0000256" key="3">
    <source>
        <dbReference type="ARBA" id="ARBA00022692"/>
    </source>
</evidence>
<dbReference type="InterPro" id="IPR036259">
    <property type="entry name" value="MFS_trans_sf"/>
</dbReference>
<sequence>MTTPSIYYAFTSSRAFCLQIVFTLNIIYYVSDAQLNPLELVLIGTIMELAVLLCEIPTGLVADLFGRKKSIIIGTIIIGCAHLLEGSIPSFTAIAIAAALWGIGWTFISGAETAWIADEITPEQLDHTLLNGAKFSSIGSFIGILTSVAIGSLFTVQIAILFAGAALLLIALFSIFWIPETKFVPITQGKQSHLHHMKIALQSSWNVIRSDRTLLSLASITLFMGLASEGFDRLWGAHFIENFQLNEHYTVYWFGLFYALTFLLNIGLLKWMERVATSHFARLLMWLNTLLILFMIYFAFTTHFIVAFVLYLCVASLRNVNYPLMNIMMNKQLESKGRATTLSFYGQVDAFGQVAGGPLVGLIALYTSIEGGLFASALLILPTIYFLRIMRKNA</sequence>
<evidence type="ECO:0000256" key="1">
    <source>
        <dbReference type="ARBA" id="ARBA00004651"/>
    </source>
</evidence>
<dbReference type="Gene3D" id="1.20.1250.20">
    <property type="entry name" value="MFS general substrate transporter like domains"/>
    <property type="match status" value="1"/>
</dbReference>
<dbReference type="RefSeq" id="WP_342302831.1">
    <property type="nucleotide sequence ID" value="NZ_JBCEWA010000004.1"/>
</dbReference>
<dbReference type="Pfam" id="PF07690">
    <property type="entry name" value="MFS_1"/>
    <property type="match status" value="1"/>
</dbReference>
<comment type="subcellular location">
    <subcellularLocation>
        <location evidence="1">Cell membrane</location>
        <topology evidence="1">Multi-pass membrane protein</topology>
    </subcellularLocation>
</comment>
<organism evidence="8 9">
    <name type="scientific">Kurthia gibsonii</name>
    <dbReference type="NCBI Taxonomy" id="33946"/>
    <lineage>
        <taxon>Bacteria</taxon>
        <taxon>Bacillati</taxon>
        <taxon>Bacillota</taxon>
        <taxon>Bacilli</taxon>
        <taxon>Bacillales</taxon>
        <taxon>Caryophanaceae</taxon>
        <taxon>Kurthia</taxon>
    </lineage>
</organism>
<keyword evidence="4 6" id="KW-1133">Transmembrane helix</keyword>
<dbReference type="PANTHER" id="PTHR23530">
    <property type="entry name" value="TRANSPORT PROTEIN-RELATED"/>
    <property type="match status" value="1"/>
</dbReference>
<protein>
    <submittedName>
        <fullName evidence="8">MFS transporter</fullName>
    </submittedName>
</protein>
<keyword evidence="5 6" id="KW-0472">Membrane</keyword>
<proteinExistence type="predicted"/>
<feature type="transmembrane region" description="Helical" evidence="6">
    <location>
        <begin position="94"/>
        <end position="117"/>
    </location>
</feature>
<dbReference type="PROSITE" id="PS50850">
    <property type="entry name" value="MFS"/>
    <property type="match status" value="1"/>
</dbReference>
<comment type="caution">
    <text evidence="8">The sequence shown here is derived from an EMBL/GenBank/DDBJ whole genome shotgun (WGS) entry which is preliminary data.</text>
</comment>
<feature type="domain" description="Major facilitator superfamily (MFS) profile" evidence="7">
    <location>
        <begin position="1"/>
        <end position="394"/>
    </location>
</feature>
<accession>A0ABU9LJU5</accession>
<dbReference type="PROSITE" id="PS00216">
    <property type="entry name" value="SUGAR_TRANSPORT_1"/>
    <property type="match status" value="1"/>
</dbReference>
<dbReference type="InterPro" id="IPR005829">
    <property type="entry name" value="Sugar_transporter_CS"/>
</dbReference>
<evidence type="ECO:0000256" key="6">
    <source>
        <dbReference type="SAM" id="Phobius"/>
    </source>
</evidence>
<feature type="transmembrane region" description="Helical" evidence="6">
    <location>
        <begin position="156"/>
        <end position="178"/>
    </location>
</feature>
<feature type="transmembrane region" description="Helical" evidence="6">
    <location>
        <begin position="251"/>
        <end position="268"/>
    </location>
</feature>
<dbReference type="InterPro" id="IPR020846">
    <property type="entry name" value="MFS_dom"/>
</dbReference>
<dbReference type="PANTHER" id="PTHR23530:SF1">
    <property type="entry name" value="PERMEASE, MAJOR FACILITATOR SUPERFAMILY-RELATED"/>
    <property type="match status" value="1"/>
</dbReference>
<keyword evidence="3 6" id="KW-0812">Transmembrane</keyword>
<name>A0ABU9LJU5_9BACL</name>